<protein>
    <submittedName>
        <fullName evidence="7">Response regulator</fullName>
    </submittedName>
</protein>
<organism evidence="7">
    <name type="scientific">Paenibacillus sp. AN1007</name>
    <dbReference type="NCBI Taxonomy" id="3151385"/>
    <lineage>
        <taxon>Bacteria</taxon>
        <taxon>Bacillati</taxon>
        <taxon>Bacillota</taxon>
        <taxon>Bacilli</taxon>
        <taxon>Bacillales</taxon>
        <taxon>Paenibacillaceae</taxon>
        <taxon>Paenibacillus</taxon>
    </lineage>
</organism>
<gene>
    <name evidence="7" type="ORF">ABXS70_15775</name>
</gene>
<dbReference type="InterPro" id="IPR039420">
    <property type="entry name" value="WalR-like"/>
</dbReference>
<dbReference type="InterPro" id="IPR011006">
    <property type="entry name" value="CheY-like_superfamily"/>
</dbReference>
<dbReference type="GO" id="GO:0000160">
    <property type="term" value="P:phosphorelay signal transduction system"/>
    <property type="evidence" value="ECO:0007669"/>
    <property type="project" value="InterPro"/>
</dbReference>
<keyword evidence="2" id="KW-0805">Transcription regulation</keyword>
<dbReference type="PANTHER" id="PTHR43214">
    <property type="entry name" value="TWO-COMPONENT RESPONSE REGULATOR"/>
    <property type="match status" value="1"/>
</dbReference>
<feature type="domain" description="Response regulatory" evidence="6">
    <location>
        <begin position="2"/>
        <end position="119"/>
    </location>
</feature>
<feature type="modified residue" description="4-aspartylphosphate" evidence="5">
    <location>
        <position position="54"/>
    </location>
</feature>
<dbReference type="RefSeq" id="WP_366289057.1">
    <property type="nucleotide sequence ID" value="NZ_CP159992.1"/>
</dbReference>
<evidence type="ECO:0000256" key="4">
    <source>
        <dbReference type="ARBA" id="ARBA00023163"/>
    </source>
</evidence>
<evidence type="ECO:0000256" key="1">
    <source>
        <dbReference type="ARBA" id="ARBA00022553"/>
    </source>
</evidence>
<dbReference type="PROSITE" id="PS50110">
    <property type="entry name" value="RESPONSE_REGULATORY"/>
    <property type="match status" value="1"/>
</dbReference>
<dbReference type="Gene3D" id="3.40.50.2300">
    <property type="match status" value="1"/>
</dbReference>
<dbReference type="SUPFAM" id="SSF52172">
    <property type="entry name" value="CheY-like"/>
    <property type="match status" value="1"/>
</dbReference>
<dbReference type="Pfam" id="PF00072">
    <property type="entry name" value="Response_reg"/>
    <property type="match status" value="1"/>
</dbReference>
<name>A0AAU8N4I7_9BACL</name>
<evidence type="ECO:0000256" key="5">
    <source>
        <dbReference type="PROSITE-ProRule" id="PRU00169"/>
    </source>
</evidence>
<dbReference type="AlphaFoldDB" id="A0AAU8N4I7"/>
<keyword evidence="1 5" id="KW-0597">Phosphoprotein</keyword>
<dbReference type="GO" id="GO:0003677">
    <property type="term" value="F:DNA binding"/>
    <property type="evidence" value="ECO:0007669"/>
    <property type="project" value="UniProtKB-KW"/>
</dbReference>
<dbReference type="CDD" id="cd17536">
    <property type="entry name" value="REC_YesN-like"/>
    <property type="match status" value="1"/>
</dbReference>
<proteinExistence type="predicted"/>
<evidence type="ECO:0000313" key="7">
    <source>
        <dbReference type="EMBL" id="XCP92711.1"/>
    </source>
</evidence>
<dbReference type="SMART" id="SM00448">
    <property type="entry name" value="REC"/>
    <property type="match status" value="1"/>
</dbReference>
<keyword evidence="4" id="KW-0804">Transcription</keyword>
<dbReference type="GO" id="GO:0010468">
    <property type="term" value="P:regulation of gene expression"/>
    <property type="evidence" value="ECO:0007669"/>
    <property type="project" value="UniProtKB-ARBA"/>
</dbReference>
<accession>A0AAU8N4I7</accession>
<evidence type="ECO:0000256" key="3">
    <source>
        <dbReference type="ARBA" id="ARBA00023125"/>
    </source>
</evidence>
<dbReference type="EMBL" id="CP159992">
    <property type="protein sequence ID" value="XCP92711.1"/>
    <property type="molecule type" value="Genomic_DNA"/>
</dbReference>
<reference evidence="7" key="1">
    <citation type="submission" date="2024-05" db="EMBL/GenBank/DDBJ databases">
        <title>Draft genome assemblies of 36 bacteria isolated from hibernating arctic ground squirrels.</title>
        <authorList>
            <person name="McKee H."/>
            <person name="Mullen L."/>
            <person name="Drown D.M."/>
            <person name="Duddleston K.N."/>
        </authorList>
    </citation>
    <scope>NUCLEOTIDE SEQUENCE</scope>
    <source>
        <strain evidence="7">AN1007</strain>
    </source>
</reference>
<keyword evidence="3" id="KW-0238">DNA-binding</keyword>
<dbReference type="PANTHER" id="PTHR43214:SF37">
    <property type="entry name" value="TRANSCRIPTIONAL REGULATORY PROTEIN YDFI"/>
    <property type="match status" value="1"/>
</dbReference>
<evidence type="ECO:0000259" key="6">
    <source>
        <dbReference type="PROSITE" id="PS50110"/>
    </source>
</evidence>
<sequence>MRLLIVDDEVIIRTGLASVIAWHELGIELLHPAASAEEAWSRLSEERPHILMTDIRMNGRSGLELAEAALDLLPELEVIILSGYDDFSYAQQAIRNGVTDYLLKTSKPEEIIKTVLQAKSRITERWAAKSQEGKQLRENRERLFASWVIEGNTESGVCPAFLEFDTDQADIFSSMREESCRERSISRQVVLIQASGWNRASDALLDLLCKICSKMSCLTLWHRLRSSILSVYCLMPQHWTEVDTGLRMGLTEWNSG</sequence>
<dbReference type="InterPro" id="IPR001789">
    <property type="entry name" value="Sig_transdc_resp-reg_receiver"/>
</dbReference>
<evidence type="ECO:0000256" key="2">
    <source>
        <dbReference type="ARBA" id="ARBA00023015"/>
    </source>
</evidence>